<dbReference type="Pfam" id="PF00582">
    <property type="entry name" value="Usp"/>
    <property type="match status" value="1"/>
</dbReference>
<name>A0ABS6VVE1_9GAMM</name>
<evidence type="ECO:0000256" key="3">
    <source>
        <dbReference type="ARBA" id="ARBA00011738"/>
    </source>
</evidence>
<keyword evidence="8" id="KW-1185">Reference proteome</keyword>
<evidence type="ECO:0000313" key="8">
    <source>
        <dbReference type="Proteomes" id="UP001166291"/>
    </source>
</evidence>
<comment type="caution">
    <text evidence="7">The sequence shown here is derived from an EMBL/GenBank/DDBJ whole genome shotgun (WGS) entry which is preliminary data.</text>
</comment>
<dbReference type="PANTHER" id="PTHR46268:SF23">
    <property type="entry name" value="UNIVERSAL STRESS PROTEIN A-RELATED"/>
    <property type="match status" value="1"/>
</dbReference>
<dbReference type="PANTHER" id="PTHR46268">
    <property type="entry name" value="STRESS RESPONSE PROTEIN NHAX"/>
    <property type="match status" value="1"/>
</dbReference>
<dbReference type="InterPro" id="IPR006015">
    <property type="entry name" value="Universal_stress_UspA"/>
</dbReference>
<evidence type="ECO:0000259" key="6">
    <source>
        <dbReference type="Pfam" id="PF00582"/>
    </source>
</evidence>
<evidence type="ECO:0000256" key="1">
    <source>
        <dbReference type="ARBA" id="ARBA00004496"/>
    </source>
</evidence>
<organism evidence="7 8">
    <name type="scientific">Zhongshania aquimaris</name>
    <dbReference type="NCBI Taxonomy" id="2857107"/>
    <lineage>
        <taxon>Bacteria</taxon>
        <taxon>Pseudomonadati</taxon>
        <taxon>Pseudomonadota</taxon>
        <taxon>Gammaproteobacteria</taxon>
        <taxon>Cellvibrionales</taxon>
        <taxon>Spongiibacteraceae</taxon>
        <taxon>Zhongshania</taxon>
    </lineage>
</organism>
<evidence type="ECO:0000256" key="4">
    <source>
        <dbReference type="ARBA" id="ARBA00022490"/>
    </source>
</evidence>
<proteinExistence type="inferred from homology"/>
<reference evidence="7" key="1">
    <citation type="submission" date="2021-07" db="EMBL/GenBank/DDBJ databases">
        <title>Zhongshania sp. CAU 1632 isolated from seawater.</title>
        <authorList>
            <person name="Kim W."/>
        </authorList>
    </citation>
    <scope>NUCLEOTIDE SEQUENCE</scope>
    <source>
        <strain evidence="7">CAU 1632</strain>
    </source>
</reference>
<dbReference type="Proteomes" id="UP001166291">
    <property type="component" value="Unassembled WGS sequence"/>
</dbReference>
<dbReference type="PIRSF" id="PIRSF006276">
    <property type="entry name" value="UspA"/>
    <property type="match status" value="1"/>
</dbReference>
<evidence type="ECO:0000256" key="5">
    <source>
        <dbReference type="PIRNR" id="PIRNR006276"/>
    </source>
</evidence>
<dbReference type="InterPro" id="IPR006016">
    <property type="entry name" value="UspA"/>
</dbReference>
<evidence type="ECO:0000313" key="7">
    <source>
        <dbReference type="EMBL" id="MBW2941978.1"/>
    </source>
</evidence>
<comment type="subunit">
    <text evidence="3">Homodimer.</text>
</comment>
<accession>A0ABS6VVE1</accession>
<protein>
    <recommendedName>
        <fullName evidence="5">Universal stress protein</fullName>
    </recommendedName>
</protein>
<dbReference type="RefSeq" id="WP_219044192.1">
    <property type="nucleotide sequence ID" value="NZ_JAHWDQ010000003.1"/>
</dbReference>
<dbReference type="EMBL" id="JAHWDQ010000003">
    <property type="protein sequence ID" value="MBW2941978.1"/>
    <property type="molecule type" value="Genomic_DNA"/>
</dbReference>
<evidence type="ECO:0000256" key="2">
    <source>
        <dbReference type="ARBA" id="ARBA00008791"/>
    </source>
</evidence>
<gene>
    <name evidence="7" type="ORF">KXJ70_14380</name>
</gene>
<feature type="domain" description="UspA" evidence="6">
    <location>
        <begin position="4"/>
        <end position="141"/>
    </location>
</feature>
<keyword evidence="4 5" id="KW-0963">Cytoplasm</keyword>
<comment type="similarity">
    <text evidence="2 5">Belongs to the universal stress protein A family.</text>
</comment>
<comment type="subcellular location">
    <subcellularLocation>
        <location evidence="1 5">Cytoplasm</location>
    </subcellularLocation>
</comment>
<sequence>MPNYQRILAAIDLSDETNAVLTRAKAMATSDGAELHLVHVVEPLNLAYGGDIPMDFSSVQEQLQTQAEESLHQYAKRANIPTNRCHLLSGRPDSQVHELCDSLNADLIIVGSHGRKGLALLLGSTANGVLHGAKCDVLAVRVG</sequence>